<feature type="transmembrane region" description="Helical" evidence="10">
    <location>
        <begin position="194"/>
        <end position="216"/>
    </location>
</feature>
<evidence type="ECO:0000256" key="6">
    <source>
        <dbReference type="ARBA" id="ARBA00023136"/>
    </source>
</evidence>
<dbReference type="Gene3D" id="1.10.287.950">
    <property type="entry name" value="Methyl-accepting chemotaxis protein"/>
    <property type="match status" value="1"/>
</dbReference>
<dbReference type="InterPro" id="IPR033480">
    <property type="entry name" value="sCache_2"/>
</dbReference>
<keyword evidence="15" id="KW-1185">Reference proteome</keyword>
<protein>
    <submittedName>
        <fullName evidence="14">Methyl-accepting chemotaxis protein</fullName>
    </submittedName>
</protein>
<dbReference type="PROSITE" id="PS50111">
    <property type="entry name" value="CHEMOTAXIS_TRANSDUC_2"/>
    <property type="match status" value="1"/>
</dbReference>
<dbReference type="CDD" id="cd06225">
    <property type="entry name" value="HAMP"/>
    <property type="match status" value="1"/>
</dbReference>
<feature type="domain" description="HAMP" evidence="13">
    <location>
        <begin position="214"/>
        <end position="268"/>
    </location>
</feature>
<dbReference type="KEGG" id="asem:NNL22_11050"/>
<dbReference type="PANTHER" id="PTHR32089:SF119">
    <property type="entry name" value="METHYL-ACCEPTING CHEMOTAXIS PROTEIN CTPL"/>
    <property type="match status" value="1"/>
</dbReference>
<dbReference type="GO" id="GO:0007165">
    <property type="term" value="P:signal transduction"/>
    <property type="evidence" value="ECO:0007669"/>
    <property type="project" value="UniProtKB-KW"/>
</dbReference>
<dbReference type="Pfam" id="PF00672">
    <property type="entry name" value="HAMP"/>
    <property type="match status" value="1"/>
</dbReference>
<accession>A0A9E8HIY9</accession>
<comment type="subcellular location">
    <subcellularLocation>
        <location evidence="1">Cell inner membrane</location>
        <topology evidence="1">Multi-pass membrane protein</topology>
    </subcellularLocation>
</comment>
<evidence type="ECO:0000256" key="7">
    <source>
        <dbReference type="ARBA" id="ARBA00023224"/>
    </source>
</evidence>
<keyword evidence="4 10" id="KW-0812">Transmembrane</keyword>
<keyword evidence="7 9" id="KW-0807">Transducer</keyword>
<dbReference type="SMART" id="SM00304">
    <property type="entry name" value="HAMP"/>
    <property type="match status" value="1"/>
</dbReference>
<dbReference type="InterPro" id="IPR003660">
    <property type="entry name" value="HAMP_dom"/>
</dbReference>
<keyword evidence="6 10" id="KW-0472">Membrane</keyword>
<dbReference type="InterPro" id="IPR000727">
    <property type="entry name" value="T_SNARE_dom"/>
</dbReference>
<dbReference type="GO" id="GO:0005886">
    <property type="term" value="C:plasma membrane"/>
    <property type="evidence" value="ECO:0007669"/>
    <property type="project" value="UniProtKB-SubCell"/>
</dbReference>
<keyword evidence="2" id="KW-1003">Cell membrane</keyword>
<dbReference type="Proteomes" id="UP001164472">
    <property type="component" value="Chromosome"/>
</dbReference>
<evidence type="ECO:0000256" key="10">
    <source>
        <dbReference type="SAM" id="Phobius"/>
    </source>
</evidence>
<feature type="transmembrane region" description="Helical" evidence="10">
    <location>
        <begin position="12"/>
        <end position="37"/>
    </location>
</feature>
<sequence>MISWLRNIRIGYRLALVVAIAAFGTLILSIVTLNEFFNTSYTERQLKTKHLVEASHTILGQYHNLAKSGTLSEAEAKDRALADIRELRYGNDDYFFILDHQPSLIMHPVKPELQGKNLDQSADPNGKRLFREMVDIVESEGEGFVDYLWPKPGYDAPVEKVSFVKGFTPWKMIIGTGIYIDDLREQQFAFLSRYSLIVVLLSLPLIGALVLIIISIRQPLQATLSAMENIAQGEGDLTLRLNDHGKDELGRLASLFNQFVARTQSTIQEFKDASLQLNTLSGEMSQVVAANKQSTEQEKVETQNAASAISEMAGSTEDIANNAQQAAHQTESGLGKVSQSSQDISASMSGLTLLANELDNSKQAVSELTENASKIGSILDVIRGIAEQTNLLALNAAIEAARAGEAGRGFAVVADEVRGLATRTQESTDEIQTMIQQIQNGVQGVTHSVDVAHNHSVETKQSAETAEAMLAEVNHAMQEITSITSQIATATEQQASVANEISSNTCNIAELVDKGASDFDHVSDSAEAIQRLSQVLADKVGQFKV</sequence>
<evidence type="ECO:0000256" key="4">
    <source>
        <dbReference type="ARBA" id="ARBA00022692"/>
    </source>
</evidence>
<dbReference type="Pfam" id="PF00015">
    <property type="entry name" value="MCPsignal"/>
    <property type="match status" value="1"/>
</dbReference>
<evidence type="ECO:0000313" key="14">
    <source>
        <dbReference type="EMBL" id="UZW73576.1"/>
    </source>
</evidence>
<keyword evidence="3" id="KW-0997">Cell inner membrane</keyword>
<keyword evidence="5 10" id="KW-1133">Transmembrane helix</keyword>
<dbReference type="PROSITE" id="PS50885">
    <property type="entry name" value="HAMP"/>
    <property type="match status" value="1"/>
</dbReference>
<name>A0A9E8HIY9_9ALTE</name>
<comment type="similarity">
    <text evidence="8">Belongs to the methyl-accepting chemotaxis (MCP) protein family.</text>
</comment>
<dbReference type="GO" id="GO:0006935">
    <property type="term" value="P:chemotaxis"/>
    <property type="evidence" value="ECO:0007669"/>
    <property type="project" value="InterPro"/>
</dbReference>
<dbReference type="SMART" id="SM00283">
    <property type="entry name" value="MA"/>
    <property type="match status" value="1"/>
</dbReference>
<dbReference type="InterPro" id="IPR004010">
    <property type="entry name" value="Double_Cache_2"/>
</dbReference>
<dbReference type="InterPro" id="IPR004090">
    <property type="entry name" value="Chemotax_Me-accpt_rcpt"/>
</dbReference>
<evidence type="ECO:0000256" key="1">
    <source>
        <dbReference type="ARBA" id="ARBA00004429"/>
    </source>
</evidence>
<dbReference type="SMART" id="SM01049">
    <property type="entry name" value="Cache_2"/>
    <property type="match status" value="1"/>
</dbReference>
<evidence type="ECO:0000256" key="9">
    <source>
        <dbReference type="PROSITE-ProRule" id="PRU00284"/>
    </source>
</evidence>
<dbReference type="RefSeq" id="WP_251809717.1">
    <property type="nucleotide sequence ID" value="NZ_CP101527.1"/>
</dbReference>
<dbReference type="Pfam" id="PF08269">
    <property type="entry name" value="dCache_2"/>
    <property type="match status" value="1"/>
</dbReference>
<dbReference type="InterPro" id="IPR004089">
    <property type="entry name" value="MCPsignal_dom"/>
</dbReference>
<dbReference type="Gene3D" id="3.30.450.20">
    <property type="entry name" value="PAS domain"/>
    <property type="match status" value="1"/>
</dbReference>
<feature type="domain" description="Methyl-accepting transducer" evidence="11">
    <location>
        <begin position="273"/>
        <end position="509"/>
    </location>
</feature>
<evidence type="ECO:0000259" key="11">
    <source>
        <dbReference type="PROSITE" id="PS50111"/>
    </source>
</evidence>
<dbReference type="EMBL" id="CP101527">
    <property type="protein sequence ID" value="UZW73576.1"/>
    <property type="molecule type" value="Genomic_DNA"/>
</dbReference>
<dbReference type="PROSITE" id="PS50192">
    <property type="entry name" value="T_SNARE"/>
    <property type="match status" value="1"/>
</dbReference>
<proteinExistence type="inferred from homology"/>
<evidence type="ECO:0000259" key="13">
    <source>
        <dbReference type="PROSITE" id="PS50885"/>
    </source>
</evidence>
<reference evidence="14" key="1">
    <citation type="submission" date="2022-07" db="EMBL/GenBank/DDBJ databases">
        <title>Alkalimarinus sp. nov., isolated from gut of a Alitta virens.</title>
        <authorList>
            <person name="Yang A.I."/>
            <person name="Shin N.-R."/>
        </authorList>
    </citation>
    <scope>NUCLEOTIDE SEQUENCE</scope>
    <source>
        <strain evidence="14">FA028</strain>
    </source>
</reference>
<dbReference type="PANTHER" id="PTHR32089">
    <property type="entry name" value="METHYL-ACCEPTING CHEMOTAXIS PROTEIN MCPB"/>
    <property type="match status" value="1"/>
</dbReference>
<evidence type="ECO:0000256" key="2">
    <source>
        <dbReference type="ARBA" id="ARBA00022475"/>
    </source>
</evidence>
<dbReference type="CDD" id="cd11386">
    <property type="entry name" value="MCP_signal"/>
    <property type="match status" value="1"/>
</dbReference>
<evidence type="ECO:0000256" key="8">
    <source>
        <dbReference type="ARBA" id="ARBA00029447"/>
    </source>
</evidence>
<feature type="domain" description="T-SNARE coiled-coil homology" evidence="12">
    <location>
        <begin position="460"/>
        <end position="522"/>
    </location>
</feature>
<dbReference type="FunFam" id="1.10.287.950:FF:000001">
    <property type="entry name" value="Methyl-accepting chemotaxis sensory transducer"/>
    <property type="match status" value="1"/>
</dbReference>
<dbReference type="PRINTS" id="PR00260">
    <property type="entry name" value="CHEMTRNSDUCR"/>
</dbReference>
<gene>
    <name evidence="14" type="ORF">NNL22_11050</name>
</gene>
<evidence type="ECO:0000313" key="15">
    <source>
        <dbReference type="Proteomes" id="UP001164472"/>
    </source>
</evidence>
<dbReference type="GO" id="GO:0004888">
    <property type="term" value="F:transmembrane signaling receptor activity"/>
    <property type="evidence" value="ECO:0007669"/>
    <property type="project" value="InterPro"/>
</dbReference>
<dbReference type="SUPFAM" id="SSF58104">
    <property type="entry name" value="Methyl-accepting chemotaxis protein (MCP) signaling domain"/>
    <property type="match status" value="1"/>
</dbReference>
<dbReference type="AlphaFoldDB" id="A0A9E8HIY9"/>
<organism evidence="14 15">
    <name type="scientific">Alkalimarinus sediminis</name>
    <dbReference type="NCBI Taxonomy" id="1632866"/>
    <lineage>
        <taxon>Bacteria</taxon>
        <taxon>Pseudomonadati</taxon>
        <taxon>Pseudomonadota</taxon>
        <taxon>Gammaproteobacteria</taxon>
        <taxon>Alteromonadales</taxon>
        <taxon>Alteromonadaceae</taxon>
        <taxon>Alkalimarinus</taxon>
    </lineage>
</organism>
<evidence type="ECO:0000259" key="12">
    <source>
        <dbReference type="PROSITE" id="PS50192"/>
    </source>
</evidence>
<evidence type="ECO:0000256" key="5">
    <source>
        <dbReference type="ARBA" id="ARBA00022989"/>
    </source>
</evidence>
<evidence type="ECO:0000256" key="3">
    <source>
        <dbReference type="ARBA" id="ARBA00022519"/>
    </source>
</evidence>